<keyword evidence="3" id="KW-1185">Reference proteome</keyword>
<evidence type="ECO:0000256" key="1">
    <source>
        <dbReference type="SAM" id="MobiDB-lite"/>
    </source>
</evidence>
<gene>
    <name evidence="2" type="ORF">GCM10018781_04120</name>
</gene>
<feature type="compositionally biased region" description="Polar residues" evidence="1">
    <location>
        <begin position="226"/>
        <end position="242"/>
    </location>
</feature>
<proteinExistence type="predicted"/>
<comment type="caution">
    <text evidence="2">The sequence shown here is derived from an EMBL/GenBank/DDBJ whole genome shotgun (WGS) entry which is preliminary data.</text>
</comment>
<feature type="compositionally biased region" description="Basic and acidic residues" evidence="1">
    <location>
        <begin position="275"/>
        <end position="284"/>
    </location>
</feature>
<sequence>MGRIMGEITCSDNSWPEPRIVIALRTTRLMCRVADGSVECRAAPGKSVVDLMKQGFQADCDPPSHDDPSLRNLVRRADMGFGRVRKSVWHPLYARPREAVQPSRPVNCRFPRPSVGPDSAGGAATASIRQFLFPGCQSTPEAVMTATATATVLDVWCLHAATGTDAGVNQARQVGRGGLRLPPDLRGERNPGRWPVADRHRDGPGVDGRRTVTNASPAAGPGTAPLTGTSGAVRSRTVTTSACLPCPAREQRAVGYAPRPPRPVLPVRADQGGTGHDRTSGHGP</sequence>
<dbReference type="Proteomes" id="UP000617734">
    <property type="component" value="Unassembled WGS sequence"/>
</dbReference>
<evidence type="ECO:0000313" key="3">
    <source>
        <dbReference type="Proteomes" id="UP000617734"/>
    </source>
</evidence>
<reference evidence="2" key="2">
    <citation type="submission" date="2020-09" db="EMBL/GenBank/DDBJ databases">
        <authorList>
            <person name="Sun Q."/>
            <person name="Ohkuma M."/>
        </authorList>
    </citation>
    <scope>NUCLEOTIDE SEQUENCE</scope>
    <source>
        <strain evidence="2">JCM 4646</strain>
    </source>
</reference>
<dbReference type="EMBL" id="BNBO01000001">
    <property type="protein sequence ID" value="GHH59982.1"/>
    <property type="molecule type" value="Genomic_DNA"/>
</dbReference>
<protein>
    <submittedName>
        <fullName evidence="2">Uncharacterized protein</fullName>
    </submittedName>
</protein>
<accession>A0A919FBG6</accession>
<reference evidence="2" key="1">
    <citation type="journal article" date="2014" name="Int. J. Syst. Evol. Microbiol.">
        <title>Complete genome sequence of Corynebacterium casei LMG S-19264T (=DSM 44701T), isolated from a smear-ripened cheese.</title>
        <authorList>
            <consortium name="US DOE Joint Genome Institute (JGI-PGF)"/>
            <person name="Walter F."/>
            <person name="Albersmeier A."/>
            <person name="Kalinowski J."/>
            <person name="Ruckert C."/>
        </authorList>
    </citation>
    <scope>NUCLEOTIDE SEQUENCE</scope>
    <source>
        <strain evidence="2">JCM 4646</strain>
    </source>
</reference>
<organism evidence="2 3">
    <name type="scientific">Kitasatospora indigofera</name>
    <dbReference type="NCBI Taxonomy" id="67307"/>
    <lineage>
        <taxon>Bacteria</taxon>
        <taxon>Bacillati</taxon>
        <taxon>Actinomycetota</taxon>
        <taxon>Actinomycetes</taxon>
        <taxon>Kitasatosporales</taxon>
        <taxon>Streptomycetaceae</taxon>
        <taxon>Kitasatospora</taxon>
    </lineage>
</organism>
<name>A0A919FBG6_9ACTN</name>
<feature type="region of interest" description="Disordered" evidence="1">
    <location>
        <begin position="175"/>
        <end position="284"/>
    </location>
</feature>
<feature type="compositionally biased region" description="Basic and acidic residues" evidence="1">
    <location>
        <begin position="183"/>
        <end position="210"/>
    </location>
</feature>
<evidence type="ECO:0000313" key="2">
    <source>
        <dbReference type="EMBL" id="GHH59982.1"/>
    </source>
</evidence>
<dbReference type="AlphaFoldDB" id="A0A919FBG6"/>